<reference evidence="1" key="1">
    <citation type="submission" date="2018-10" db="EMBL/GenBank/DDBJ databases">
        <authorList>
            <consortium name="NARMS: The National Antimicrobial Resistance Monitoring System"/>
        </authorList>
    </citation>
    <scope>NUCLEOTIDE SEQUENCE [LARGE SCALE GENOMIC DNA]</scope>
    <source>
        <strain evidence="1">CVM N17EC0388</strain>
    </source>
</reference>
<protein>
    <submittedName>
        <fullName evidence="1">Uncharacterized protein</fullName>
    </submittedName>
</protein>
<gene>
    <name evidence="1" type="ORF">D9F05_09645</name>
</gene>
<proteinExistence type="predicted"/>
<name>A0A3L0W6L0_ECOLX</name>
<evidence type="ECO:0000313" key="1">
    <source>
        <dbReference type="EMBL" id="MHO04635.1"/>
    </source>
</evidence>
<sequence>MMKADHMELTESERALILAGRAEQEHLEAAKEFQQKAIETAFAWLAWAKEDGHGLTFSTFVNQFNYQERDCKQMYRAVERILDAALPEGGL</sequence>
<dbReference type="AlphaFoldDB" id="A0A3L0W6L0"/>
<dbReference type="EMBL" id="RNRV01000013">
    <property type="protein sequence ID" value="MHO04635.1"/>
    <property type="molecule type" value="Genomic_DNA"/>
</dbReference>
<organism evidence="1">
    <name type="scientific">Escherichia coli</name>
    <dbReference type="NCBI Taxonomy" id="562"/>
    <lineage>
        <taxon>Bacteria</taxon>
        <taxon>Pseudomonadati</taxon>
        <taxon>Pseudomonadota</taxon>
        <taxon>Gammaproteobacteria</taxon>
        <taxon>Enterobacterales</taxon>
        <taxon>Enterobacteriaceae</taxon>
        <taxon>Escherichia</taxon>
    </lineage>
</organism>
<comment type="caution">
    <text evidence="1">The sequence shown here is derived from an EMBL/GenBank/DDBJ whole genome shotgun (WGS) entry which is preliminary data.</text>
</comment>
<accession>A0A3L0W6L0</accession>